<comment type="caution">
    <text evidence="2">The sequence shown here is derived from an EMBL/GenBank/DDBJ whole genome shotgun (WGS) entry which is preliminary data.</text>
</comment>
<reference evidence="2 3" key="1">
    <citation type="submission" date="2024-02" db="EMBL/GenBank/DDBJ databases">
        <authorList>
            <person name="Chen Y."/>
            <person name="Shah S."/>
            <person name="Dougan E. K."/>
            <person name="Thang M."/>
            <person name="Chan C."/>
        </authorList>
    </citation>
    <scope>NUCLEOTIDE SEQUENCE [LARGE SCALE GENOMIC DNA]</scope>
</reference>
<accession>A0ABP0QFH1</accession>
<feature type="compositionally biased region" description="Basic residues" evidence="1">
    <location>
        <begin position="11"/>
        <end position="23"/>
    </location>
</feature>
<dbReference type="EMBL" id="CAXAMM010039482">
    <property type="protein sequence ID" value="CAK9086754.1"/>
    <property type="molecule type" value="Genomic_DNA"/>
</dbReference>
<evidence type="ECO:0000313" key="3">
    <source>
        <dbReference type="Proteomes" id="UP001642464"/>
    </source>
</evidence>
<organism evidence="2 3">
    <name type="scientific">Durusdinium trenchii</name>
    <dbReference type="NCBI Taxonomy" id="1381693"/>
    <lineage>
        <taxon>Eukaryota</taxon>
        <taxon>Sar</taxon>
        <taxon>Alveolata</taxon>
        <taxon>Dinophyceae</taxon>
        <taxon>Suessiales</taxon>
        <taxon>Symbiodiniaceae</taxon>
        <taxon>Durusdinium</taxon>
    </lineage>
</organism>
<sequence>KRRRQLYFAKKTLRSVQNKRSRRQKDNLQFDEPPPVPRRQIFIEDKFKVVQFYEDLQDQKQKARDFLKKPKDPDMGARKWKEEREKAREVLRHSVQSECEKKFGPVVGKNQVCKWVKAAKKERWDLLPQAVRVRSVTTPNQWRSKHALAPRGRRVGGHVPMELQRELDRLILATVRGNSDVTERTDVVTTDHIATTISGLIADWNSGLEVTRSLVTAHNQDLLKKHDEGQLTAAAVTAGWLPDPTKVEIPSPSWCSKFKNAWGWSLLAAGSSGQQSLPFGHSDMQAARDYVNNLIKPEPEGEGIHPGLILNFDQVWRAAFQWTGKLWYKDRNQVAERGMAKKAPGTLNKKHVYVKGSRRSLTVT</sequence>
<feature type="region of interest" description="Disordered" evidence="1">
    <location>
        <begin position="11"/>
        <end position="36"/>
    </location>
</feature>
<proteinExistence type="predicted"/>
<evidence type="ECO:0000313" key="2">
    <source>
        <dbReference type="EMBL" id="CAK9086754.1"/>
    </source>
</evidence>
<keyword evidence="3" id="KW-1185">Reference proteome</keyword>
<gene>
    <name evidence="2" type="ORF">SCF082_LOCUS41036</name>
</gene>
<evidence type="ECO:0000256" key="1">
    <source>
        <dbReference type="SAM" id="MobiDB-lite"/>
    </source>
</evidence>
<feature type="non-terminal residue" evidence="2">
    <location>
        <position position="1"/>
    </location>
</feature>
<name>A0ABP0QFH1_9DINO</name>
<protein>
    <submittedName>
        <fullName evidence="2">Uncharacterized protein</fullName>
    </submittedName>
</protein>
<dbReference type="Proteomes" id="UP001642464">
    <property type="component" value="Unassembled WGS sequence"/>
</dbReference>